<dbReference type="AlphaFoldDB" id="A0A1X7I4Q3"/>
<evidence type="ECO:0000256" key="1">
    <source>
        <dbReference type="SAM" id="SignalP"/>
    </source>
</evidence>
<feature type="chain" id="PRO_5013276408" evidence="1">
    <location>
        <begin position="21"/>
        <end position="65"/>
    </location>
</feature>
<feature type="signal peptide" evidence="1">
    <location>
        <begin position="1"/>
        <end position="20"/>
    </location>
</feature>
<evidence type="ECO:0000313" key="3">
    <source>
        <dbReference type="Proteomes" id="UP000193804"/>
    </source>
</evidence>
<reference evidence="3" key="1">
    <citation type="submission" date="2017-04" db="EMBL/GenBank/DDBJ databases">
        <authorList>
            <person name="Varghese N."/>
            <person name="Submissions S."/>
        </authorList>
    </citation>
    <scope>NUCLEOTIDE SEQUENCE [LARGE SCALE GENOMIC DNA]</scope>
    <source>
        <strain evidence="3">DSM 4125</strain>
    </source>
</reference>
<protein>
    <submittedName>
        <fullName evidence="2">Uncharacterized protein</fullName>
    </submittedName>
</protein>
<dbReference type="Proteomes" id="UP000193804">
    <property type="component" value="Unassembled WGS sequence"/>
</dbReference>
<accession>A0A1X7I4Q3</accession>
<dbReference type="EMBL" id="FXAW01000001">
    <property type="protein sequence ID" value="SMG09427.1"/>
    <property type="molecule type" value="Genomic_DNA"/>
</dbReference>
<proteinExistence type="predicted"/>
<keyword evidence="1" id="KW-0732">Signal</keyword>
<keyword evidence="3" id="KW-1185">Reference proteome</keyword>
<gene>
    <name evidence="2" type="ORF">SAMN05661096_00210</name>
</gene>
<organism evidence="2 3">
    <name type="scientific">Marivirga sericea</name>
    <dbReference type="NCBI Taxonomy" id="1028"/>
    <lineage>
        <taxon>Bacteria</taxon>
        <taxon>Pseudomonadati</taxon>
        <taxon>Bacteroidota</taxon>
        <taxon>Cytophagia</taxon>
        <taxon>Cytophagales</taxon>
        <taxon>Marivirgaceae</taxon>
        <taxon>Marivirga</taxon>
    </lineage>
</organism>
<dbReference type="STRING" id="1028.SAMN05661096_00210"/>
<evidence type="ECO:0000313" key="2">
    <source>
        <dbReference type="EMBL" id="SMG09427.1"/>
    </source>
</evidence>
<sequence>MKKTLLIFFITLSALGQLLAFSGSKSTSSLGTRSKLIEYDSSTGHALSCAPRVRGVINGFRVQIS</sequence>
<name>A0A1X7I4Q3_9BACT</name>